<reference evidence="7 8" key="1">
    <citation type="submission" date="2017-04" db="EMBL/GenBank/DDBJ databases">
        <title>Genome Sequence of the Model Brown-Rot Fungus Postia placenta SB12.</title>
        <authorList>
            <consortium name="DOE Joint Genome Institute"/>
            <person name="Gaskell J."/>
            <person name="Kersten P."/>
            <person name="Larrondo L.F."/>
            <person name="Canessa P."/>
            <person name="Martinez D."/>
            <person name="Hibbett D."/>
            <person name="Schmoll M."/>
            <person name="Kubicek C.P."/>
            <person name="Martinez A.T."/>
            <person name="Yadav J."/>
            <person name="Master E."/>
            <person name="Magnuson J.K."/>
            <person name="James T."/>
            <person name="Yaver D."/>
            <person name="Berka R."/>
            <person name="Labutti K."/>
            <person name="Lipzen A."/>
            <person name="Aerts A."/>
            <person name="Barry K."/>
            <person name="Henrissat B."/>
            <person name="Blanchette R."/>
            <person name="Grigoriev I."/>
            <person name="Cullen D."/>
        </authorList>
    </citation>
    <scope>NUCLEOTIDE SEQUENCE [LARGE SCALE GENOMIC DNA]</scope>
    <source>
        <strain evidence="7 8">MAD-698-R-SB12</strain>
    </source>
</reference>
<evidence type="ECO:0000313" key="8">
    <source>
        <dbReference type="Proteomes" id="UP000194127"/>
    </source>
</evidence>
<dbReference type="GO" id="GO:0032979">
    <property type="term" value="P:protein insertion into mitochondrial inner membrane from matrix"/>
    <property type="evidence" value="ECO:0007669"/>
    <property type="project" value="TreeGrafter"/>
</dbReference>
<keyword evidence="4 6" id="KW-1133">Transmembrane helix</keyword>
<evidence type="ECO:0000256" key="4">
    <source>
        <dbReference type="ARBA" id="ARBA00022989"/>
    </source>
</evidence>
<dbReference type="STRING" id="670580.A0A1X6MVM2"/>
<dbReference type="OrthoDB" id="2436667at2759"/>
<accession>A0A1X6MVM2</accession>
<comment type="similarity">
    <text evidence="2">Belongs to the OXA1/ALB3/YidC family.</text>
</comment>
<dbReference type="GO" id="GO:0032977">
    <property type="term" value="F:membrane insertase activity"/>
    <property type="evidence" value="ECO:0007669"/>
    <property type="project" value="InterPro"/>
</dbReference>
<dbReference type="InterPro" id="IPR001708">
    <property type="entry name" value="YidC/ALB3/OXA1/COX18"/>
</dbReference>
<evidence type="ECO:0000256" key="3">
    <source>
        <dbReference type="ARBA" id="ARBA00022692"/>
    </source>
</evidence>
<keyword evidence="5 6" id="KW-0472">Membrane</keyword>
<dbReference type="PANTHER" id="PTHR12428">
    <property type="entry name" value="OXA1"/>
    <property type="match status" value="1"/>
</dbReference>
<keyword evidence="8" id="KW-1185">Reference proteome</keyword>
<keyword evidence="3 6" id="KW-0812">Transmembrane</keyword>
<gene>
    <name evidence="7" type="ORF">POSPLADRAFT_1182776</name>
</gene>
<dbReference type="Proteomes" id="UP000194127">
    <property type="component" value="Unassembled WGS sequence"/>
</dbReference>
<feature type="transmembrane region" description="Helical" evidence="6">
    <location>
        <begin position="280"/>
        <end position="299"/>
    </location>
</feature>
<dbReference type="AlphaFoldDB" id="A0A1X6MVM2"/>
<evidence type="ECO:0000313" key="7">
    <source>
        <dbReference type="EMBL" id="OSX60282.1"/>
    </source>
</evidence>
<feature type="transmembrane region" description="Helical" evidence="6">
    <location>
        <begin position="64"/>
        <end position="84"/>
    </location>
</feature>
<organism evidence="7 8">
    <name type="scientific">Postia placenta MAD-698-R-SB12</name>
    <dbReference type="NCBI Taxonomy" id="670580"/>
    <lineage>
        <taxon>Eukaryota</taxon>
        <taxon>Fungi</taxon>
        <taxon>Dikarya</taxon>
        <taxon>Basidiomycota</taxon>
        <taxon>Agaricomycotina</taxon>
        <taxon>Agaricomycetes</taxon>
        <taxon>Polyporales</taxon>
        <taxon>Adustoporiaceae</taxon>
        <taxon>Rhodonia</taxon>
    </lineage>
</organism>
<dbReference type="GeneID" id="36333895"/>
<feature type="transmembrane region" description="Helical" evidence="6">
    <location>
        <begin position="33"/>
        <end position="52"/>
    </location>
</feature>
<sequence length="319" mass="35748">MLTATFARTTSYRYAGRVHSLQARRTSRSSRKFASAAIQSLTDGFLDLAIALPLPPGLPPYSTTIILVTAVSRLIFTVPFSIWAKNRQWRAENFVIPQLRQEMPQLYQRAIRDMKTDGFRGDEDAARAEVNKRTKPLAEVRKKELLALHRCSPLPSMLIPPLTQLPLFVGFSMVLNNASKSPTVFDTEQFATLTSLVHSDPTLTLPIVLGLVTLANVESARWFLDAATLERQKKTAKWVAARRAKGETVVEPHKVIQSSLRALSVARILIAAVVPGSIQIYWVASATFGLIQSWVLDWWDARRTRKYKQVLAVKSAPKR</sequence>
<dbReference type="EMBL" id="KZ110600">
    <property type="protein sequence ID" value="OSX60282.1"/>
    <property type="molecule type" value="Genomic_DNA"/>
</dbReference>
<evidence type="ECO:0000256" key="2">
    <source>
        <dbReference type="ARBA" id="ARBA00009877"/>
    </source>
</evidence>
<dbReference type="GO" id="GO:0033617">
    <property type="term" value="P:mitochondrial respiratory chain complex IV assembly"/>
    <property type="evidence" value="ECO:0007669"/>
    <property type="project" value="TreeGrafter"/>
</dbReference>
<dbReference type="GO" id="GO:0005743">
    <property type="term" value="C:mitochondrial inner membrane"/>
    <property type="evidence" value="ECO:0007669"/>
    <property type="project" value="TreeGrafter"/>
</dbReference>
<dbReference type="PANTHER" id="PTHR12428:SF65">
    <property type="entry name" value="CYTOCHROME C OXIDASE ASSEMBLY PROTEIN COX18, MITOCHONDRIAL"/>
    <property type="match status" value="1"/>
</dbReference>
<comment type="subcellular location">
    <subcellularLocation>
        <location evidence="1">Membrane</location>
        <topology evidence="1">Multi-pass membrane protein</topology>
    </subcellularLocation>
</comment>
<name>A0A1X6MVM2_9APHY</name>
<evidence type="ECO:0000256" key="1">
    <source>
        <dbReference type="ARBA" id="ARBA00004141"/>
    </source>
</evidence>
<protein>
    <submittedName>
        <fullName evidence="7">Uncharacterized protein</fullName>
    </submittedName>
</protein>
<evidence type="ECO:0000256" key="6">
    <source>
        <dbReference type="SAM" id="Phobius"/>
    </source>
</evidence>
<proteinExistence type="inferred from homology"/>
<dbReference type="RefSeq" id="XP_024337076.1">
    <property type="nucleotide sequence ID" value="XM_024488946.1"/>
</dbReference>
<evidence type="ECO:0000256" key="5">
    <source>
        <dbReference type="ARBA" id="ARBA00023136"/>
    </source>
</evidence>